<evidence type="ECO:0000313" key="1">
    <source>
        <dbReference type="EMBL" id="GIX89847.1"/>
    </source>
</evidence>
<dbReference type="AlphaFoldDB" id="A0AAV4P3R6"/>
<protein>
    <submittedName>
        <fullName evidence="1">Uncharacterized protein</fullName>
    </submittedName>
</protein>
<keyword evidence="2" id="KW-1185">Reference proteome</keyword>
<dbReference type="EMBL" id="BPLR01021458">
    <property type="protein sequence ID" value="GIX89847.1"/>
    <property type="molecule type" value="Genomic_DNA"/>
</dbReference>
<dbReference type="Proteomes" id="UP001054945">
    <property type="component" value="Unassembled WGS sequence"/>
</dbReference>
<comment type="caution">
    <text evidence="1">The sequence shown here is derived from an EMBL/GenBank/DDBJ whole genome shotgun (WGS) entry which is preliminary data.</text>
</comment>
<proteinExistence type="predicted"/>
<accession>A0AAV4P3R6</accession>
<name>A0AAV4P3R6_CAEEX</name>
<reference evidence="1 2" key="1">
    <citation type="submission" date="2021-06" db="EMBL/GenBank/DDBJ databases">
        <title>Caerostris extrusa draft genome.</title>
        <authorList>
            <person name="Kono N."/>
            <person name="Arakawa K."/>
        </authorList>
    </citation>
    <scope>NUCLEOTIDE SEQUENCE [LARGE SCALE GENOMIC DNA]</scope>
</reference>
<sequence>MRLVATFGPQEAFGMAPQSSWTRCRRPVEDTSCVTCAALADCKNKVVGTQVTPLMGSVWPHVGCMWAAICRTELLR</sequence>
<organism evidence="1 2">
    <name type="scientific">Caerostris extrusa</name>
    <name type="common">Bark spider</name>
    <name type="synonym">Caerostris bankana</name>
    <dbReference type="NCBI Taxonomy" id="172846"/>
    <lineage>
        <taxon>Eukaryota</taxon>
        <taxon>Metazoa</taxon>
        <taxon>Ecdysozoa</taxon>
        <taxon>Arthropoda</taxon>
        <taxon>Chelicerata</taxon>
        <taxon>Arachnida</taxon>
        <taxon>Araneae</taxon>
        <taxon>Araneomorphae</taxon>
        <taxon>Entelegynae</taxon>
        <taxon>Araneoidea</taxon>
        <taxon>Araneidae</taxon>
        <taxon>Caerostris</taxon>
    </lineage>
</organism>
<gene>
    <name evidence="1" type="ORF">CEXT_687141</name>
</gene>
<evidence type="ECO:0000313" key="2">
    <source>
        <dbReference type="Proteomes" id="UP001054945"/>
    </source>
</evidence>